<dbReference type="EMBL" id="JABXXO010000005">
    <property type="protein sequence ID" value="KAF7777668.1"/>
    <property type="molecule type" value="Genomic_DNA"/>
</dbReference>
<dbReference type="Pfam" id="PF20151">
    <property type="entry name" value="DUF6533"/>
    <property type="match status" value="1"/>
</dbReference>
<keyword evidence="1" id="KW-1133">Transmembrane helix</keyword>
<protein>
    <recommendedName>
        <fullName evidence="2">DUF6533 domain-containing protein</fullName>
    </recommendedName>
</protein>
<evidence type="ECO:0000313" key="4">
    <source>
        <dbReference type="Proteomes" id="UP000629468"/>
    </source>
</evidence>
<reference evidence="3 4" key="1">
    <citation type="journal article" name="Sci. Rep.">
        <title>Telomere-to-telomere assembled and centromere annotated genomes of the two main subspecies of the button mushroom Agaricus bisporus reveal especially polymorphic chromosome ends.</title>
        <authorList>
            <person name="Sonnenberg A.S.M."/>
            <person name="Sedaghat-Telgerd N."/>
            <person name="Lavrijssen B."/>
            <person name="Ohm R.A."/>
            <person name="Hendrickx P.M."/>
            <person name="Scholtmeijer K."/>
            <person name="Baars J.J.P."/>
            <person name="van Peer A."/>
        </authorList>
    </citation>
    <scope>NUCLEOTIDE SEQUENCE [LARGE SCALE GENOMIC DNA]</scope>
    <source>
        <strain evidence="3 4">H119_p4</strain>
    </source>
</reference>
<proteinExistence type="predicted"/>
<feature type="domain" description="DUF6533" evidence="2">
    <location>
        <begin position="41"/>
        <end position="86"/>
    </location>
</feature>
<organism evidence="3 4">
    <name type="scientific">Agaricus bisporus var. burnettii</name>
    <dbReference type="NCBI Taxonomy" id="192524"/>
    <lineage>
        <taxon>Eukaryota</taxon>
        <taxon>Fungi</taxon>
        <taxon>Dikarya</taxon>
        <taxon>Basidiomycota</taxon>
        <taxon>Agaricomycotina</taxon>
        <taxon>Agaricomycetes</taxon>
        <taxon>Agaricomycetidae</taxon>
        <taxon>Agaricales</taxon>
        <taxon>Agaricineae</taxon>
        <taxon>Agaricaceae</taxon>
        <taxon>Agaricus</taxon>
    </lineage>
</organism>
<gene>
    <name evidence="3" type="ORF">Agabi119p4_3740</name>
</gene>
<evidence type="ECO:0000313" key="3">
    <source>
        <dbReference type="EMBL" id="KAF7777668.1"/>
    </source>
</evidence>
<sequence length="299" mass="34243">MHHWHAHGCIPISIIAEFGASLIIKLFPTQRDDVLVWSKWLNTATIVLVVYDWLITLDVEIQLVWQRSGWSHLKIAYLINRYLVIVDIIIIYSHSYITHPEACKPIFEGAGVLYLLGVIISEYITSLRVCVVWEMNKIIIAILISTLTTATIYVLITNFLVKDRLVFLTILPFRGCFVNLHNLTLWASFILMLGHDTVALALMAYPTIKGYTRPYQRTVLVERIHVEGVLFYVCFVVIDLVLVIIEMALPNSVFLFSMGVRFLRSILACRVVLHIREYSSLSVNGSTVDRTQMSELRFA</sequence>
<feature type="transmembrane region" description="Helical" evidence="1">
    <location>
        <begin position="112"/>
        <end position="131"/>
    </location>
</feature>
<feature type="transmembrane region" description="Helical" evidence="1">
    <location>
        <begin position="75"/>
        <end position="92"/>
    </location>
</feature>
<evidence type="ECO:0000259" key="2">
    <source>
        <dbReference type="Pfam" id="PF20151"/>
    </source>
</evidence>
<feature type="transmembrane region" description="Helical" evidence="1">
    <location>
        <begin position="183"/>
        <end position="208"/>
    </location>
</feature>
<keyword evidence="1" id="KW-0812">Transmembrane</keyword>
<feature type="transmembrane region" description="Helical" evidence="1">
    <location>
        <begin position="229"/>
        <end position="248"/>
    </location>
</feature>
<feature type="transmembrane region" description="Helical" evidence="1">
    <location>
        <begin position="138"/>
        <end position="161"/>
    </location>
</feature>
<accession>A0A8H7KI98</accession>
<name>A0A8H7KI98_AGABI</name>
<comment type="caution">
    <text evidence="3">The sequence shown here is derived from an EMBL/GenBank/DDBJ whole genome shotgun (WGS) entry which is preliminary data.</text>
</comment>
<feature type="transmembrane region" description="Helical" evidence="1">
    <location>
        <begin position="34"/>
        <end position="54"/>
    </location>
</feature>
<dbReference type="InterPro" id="IPR045340">
    <property type="entry name" value="DUF6533"/>
</dbReference>
<dbReference type="Proteomes" id="UP000629468">
    <property type="component" value="Unassembled WGS sequence"/>
</dbReference>
<dbReference type="AlphaFoldDB" id="A0A8H7KI98"/>
<evidence type="ECO:0000256" key="1">
    <source>
        <dbReference type="SAM" id="Phobius"/>
    </source>
</evidence>
<keyword evidence="1" id="KW-0472">Membrane</keyword>